<reference evidence="2" key="1">
    <citation type="submission" date="2019-03" db="EMBL/GenBank/DDBJ databases">
        <authorList>
            <person name="Mank J."/>
            <person name="Almeida P."/>
        </authorList>
    </citation>
    <scope>NUCLEOTIDE SEQUENCE</scope>
    <source>
        <strain evidence="2">78183</strain>
    </source>
</reference>
<keyword evidence="1" id="KW-0812">Transmembrane</keyword>
<dbReference type="PANTHER" id="PTHR31170">
    <property type="entry name" value="BNAC04G53230D PROTEIN"/>
    <property type="match status" value="1"/>
</dbReference>
<protein>
    <submittedName>
        <fullName evidence="2">Uncharacterized protein</fullName>
    </submittedName>
</protein>
<gene>
    <name evidence="2" type="ORF">SVIM_LOCUS253771</name>
</gene>
<keyword evidence="1" id="KW-0472">Membrane</keyword>
<feature type="transmembrane region" description="Helical" evidence="1">
    <location>
        <begin position="388"/>
        <end position="412"/>
    </location>
</feature>
<dbReference type="PANTHER" id="PTHR31170:SF17">
    <property type="match status" value="1"/>
</dbReference>
<evidence type="ECO:0000256" key="1">
    <source>
        <dbReference type="SAM" id="Phobius"/>
    </source>
</evidence>
<dbReference type="InterPro" id="IPR004158">
    <property type="entry name" value="DUF247_pln"/>
</dbReference>
<proteinExistence type="predicted"/>
<dbReference type="Pfam" id="PF03140">
    <property type="entry name" value="DUF247"/>
    <property type="match status" value="1"/>
</dbReference>
<sequence length="414" mass="47835">MDRSHEVSLDINEIATSLRINSKPTRLSLGNAASIELNEEAYTPRVVSIGPLHHGKENLKAMEDHKIMYLQEFLERSKVSVEDLINIVRDSETELRDCYAETIDLTRKDFTTMILLDVVFVTMLLLKFGGESNESLHGDQIFFRPWKLDDVVFDMCLLENQLPFFFLEKLFELYPRTNRTIMELTFEVLQGKWRNWVKEDSWEKINSSRVLHFVDCLRKCQQPTKQHLLAEKPSFPSAPTTTELHQSGVKFENPEGKSLFDITFSNGILEIPQLAIYDSTECLFRNLQAFEQCHHKSEDMFVNDYISFISYLVRAPDDVEVLAHNENLKNMLKSDEAVSNLLYNLDKQNVISQDSFLGGVCKELTLHCGKRRHKWKANLKQVYFNNPWTAISVAAATFLLILTLIQTVCSILQL</sequence>
<organism evidence="2">
    <name type="scientific">Salix viminalis</name>
    <name type="common">Common osier</name>
    <name type="synonym">Basket willow</name>
    <dbReference type="NCBI Taxonomy" id="40686"/>
    <lineage>
        <taxon>Eukaryota</taxon>
        <taxon>Viridiplantae</taxon>
        <taxon>Streptophyta</taxon>
        <taxon>Embryophyta</taxon>
        <taxon>Tracheophyta</taxon>
        <taxon>Spermatophyta</taxon>
        <taxon>Magnoliopsida</taxon>
        <taxon>eudicotyledons</taxon>
        <taxon>Gunneridae</taxon>
        <taxon>Pentapetalae</taxon>
        <taxon>rosids</taxon>
        <taxon>fabids</taxon>
        <taxon>Malpighiales</taxon>
        <taxon>Salicaceae</taxon>
        <taxon>Saliceae</taxon>
        <taxon>Salix</taxon>
    </lineage>
</organism>
<keyword evidence="1" id="KW-1133">Transmembrane helix</keyword>
<dbReference type="AlphaFoldDB" id="A0A6N2LN07"/>
<dbReference type="EMBL" id="CAADRP010001577">
    <property type="protein sequence ID" value="VFU42367.1"/>
    <property type="molecule type" value="Genomic_DNA"/>
</dbReference>
<name>A0A6N2LN07_SALVM</name>
<evidence type="ECO:0000313" key="2">
    <source>
        <dbReference type="EMBL" id="VFU42367.1"/>
    </source>
</evidence>
<accession>A0A6N2LN07</accession>